<dbReference type="Proteomes" id="UP001314263">
    <property type="component" value="Unassembled WGS sequence"/>
</dbReference>
<gene>
    <name evidence="3" type="ORF">CVIRNUC_004832</name>
</gene>
<protein>
    <submittedName>
        <fullName evidence="3">Uncharacterized protein</fullName>
    </submittedName>
</protein>
<dbReference type="EMBL" id="CAUYUE010000006">
    <property type="protein sequence ID" value="CAK0779713.1"/>
    <property type="molecule type" value="Genomic_DNA"/>
</dbReference>
<feature type="region of interest" description="Disordered" evidence="1">
    <location>
        <begin position="119"/>
        <end position="197"/>
    </location>
</feature>
<keyword evidence="2" id="KW-0732">Signal</keyword>
<keyword evidence="4" id="KW-1185">Reference proteome</keyword>
<evidence type="ECO:0000256" key="2">
    <source>
        <dbReference type="SAM" id="SignalP"/>
    </source>
</evidence>
<organism evidence="3 4">
    <name type="scientific">Coccomyxa viridis</name>
    <dbReference type="NCBI Taxonomy" id="1274662"/>
    <lineage>
        <taxon>Eukaryota</taxon>
        <taxon>Viridiplantae</taxon>
        <taxon>Chlorophyta</taxon>
        <taxon>core chlorophytes</taxon>
        <taxon>Trebouxiophyceae</taxon>
        <taxon>Trebouxiophyceae incertae sedis</taxon>
        <taxon>Coccomyxaceae</taxon>
        <taxon>Coccomyxa</taxon>
    </lineage>
</organism>
<accession>A0AAV1I6U7</accession>
<feature type="signal peptide" evidence="2">
    <location>
        <begin position="1"/>
        <end position="29"/>
    </location>
</feature>
<proteinExistence type="predicted"/>
<evidence type="ECO:0000256" key="1">
    <source>
        <dbReference type="SAM" id="MobiDB-lite"/>
    </source>
</evidence>
<evidence type="ECO:0000313" key="4">
    <source>
        <dbReference type="Proteomes" id="UP001314263"/>
    </source>
</evidence>
<feature type="chain" id="PRO_5043718301" evidence="2">
    <location>
        <begin position="30"/>
        <end position="612"/>
    </location>
</feature>
<sequence>MGQQHRKHRLVVPLLCTLATLQMLTWICAQDLDSPEYISSLGASSGISEGPGNLDVDDMMRPVGEATLSGTEEDGEGGDDLLDLGAMISSKAPSTTSTGGAAVASSFNFTKAAEMRAAAMQRQSAASPASTPVRGLQPGIKSGTEPPGRAAKAGALLPAQPGGSMSGDAPPSVSPTDSTQGAAGGAGPSQAAGGSAGMLTDASLRDQRSIAEASVLSSSTSDPRLELGADANTTRAAVTNFKGAHHIARRQARHYKALPGSISDECMARLTTLVSTRLGQYYKAGNLAELLGNVSTVMLRQAEKQMDDVLSSVLSDTASEYIDFHLSHITNKYDECRRSPTLPTLKNCLTSNRKKLRHVDIMWFDENWLTALLERLGDVRSVFGFGSGRGDFERYFFEQGVAYSYGLEPGFLGSLAFYAAGWEYREGPVQLTALLPTAQGMAELEEFRCYMTGDAHHRVDLVQSIETLEEIPREEHCGVINDLAGMASRWIAVTMGQLGQGGGHHIANRHKEDFLSEWTRRGLVYRGDLTESIKETCELCQLHYLRYNLLIFEVDPSRVVLMDCDLESPAEWAPYENYVEQLLYLPNGTRSPSRLHEKQYSDWQYVLRLKAG</sequence>
<dbReference type="AlphaFoldDB" id="A0AAV1I6U7"/>
<name>A0AAV1I6U7_9CHLO</name>
<evidence type="ECO:0000313" key="3">
    <source>
        <dbReference type="EMBL" id="CAK0779713.1"/>
    </source>
</evidence>
<reference evidence="3 4" key="1">
    <citation type="submission" date="2023-10" db="EMBL/GenBank/DDBJ databases">
        <authorList>
            <person name="Maclean D."/>
            <person name="Macfadyen A."/>
        </authorList>
    </citation>
    <scope>NUCLEOTIDE SEQUENCE [LARGE SCALE GENOMIC DNA]</scope>
</reference>
<comment type="caution">
    <text evidence="3">The sequence shown here is derived from an EMBL/GenBank/DDBJ whole genome shotgun (WGS) entry which is preliminary data.</text>
</comment>
<feature type="compositionally biased region" description="Low complexity" evidence="1">
    <location>
        <begin position="119"/>
        <end position="129"/>
    </location>
</feature>